<name>A0A7J5E1Q3_NOCSI</name>
<dbReference type="PANTHER" id="PTHR30576">
    <property type="entry name" value="COLANIC BIOSYNTHESIS UDP-GLUCOSE LIPID CARRIER TRANSFERASE"/>
    <property type="match status" value="1"/>
</dbReference>
<dbReference type="AlphaFoldDB" id="A0A7J5E1Q3"/>
<keyword evidence="3 10" id="KW-0808">Transferase</keyword>
<dbReference type="NCBIfam" id="TIGR03025">
    <property type="entry name" value="EPS_sugtrans"/>
    <property type="match status" value="1"/>
</dbReference>
<feature type="transmembrane region" description="Helical" evidence="8">
    <location>
        <begin position="127"/>
        <end position="149"/>
    </location>
</feature>
<dbReference type="Pfam" id="PF02397">
    <property type="entry name" value="Bac_transf"/>
    <property type="match status" value="1"/>
</dbReference>
<dbReference type="GO" id="GO:0016780">
    <property type="term" value="F:phosphotransferase activity, for other substituted phosphate groups"/>
    <property type="evidence" value="ECO:0007669"/>
    <property type="project" value="TreeGrafter"/>
</dbReference>
<keyword evidence="4 8" id="KW-0812">Transmembrane</keyword>
<evidence type="ECO:0000313" key="10">
    <source>
        <dbReference type="EMBL" id="KAB2812190.1"/>
    </source>
</evidence>
<dbReference type="InterPro" id="IPR003362">
    <property type="entry name" value="Bact_transf"/>
</dbReference>
<protein>
    <submittedName>
        <fullName evidence="10">Sugar transferase</fullName>
    </submittedName>
</protein>
<comment type="similarity">
    <text evidence="2">Belongs to the bacterial sugar transferase family.</text>
</comment>
<reference evidence="10 11" key="1">
    <citation type="submission" date="2019-09" db="EMBL/GenBank/DDBJ databases">
        <title>Pimelobacter sp. isolated from Paulinella.</title>
        <authorList>
            <person name="Jeong S.E."/>
        </authorList>
    </citation>
    <scope>NUCLEOTIDE SEQUENCE [LARGE SCALE GENOMIC DNA]</scope>
    <source>
        <strain evidence="10 11">Pch-N</strain>
    </source>
</reference>
<evidence type="ECO:0000256" key="5">
    <source>
        <dbReference type="ARBA" id="ARBA00022989"/>
    </source>
</evidence>
<comment type="subcellular location">
    <subcellularLocation>
        <location evidence="1">Membrane</location>
        <topology evidence="1">Multi-pass membrane protein</topology>
    </subcellularLocation>
</comment>
<keyword evidence="6 8" id="KW-0472">Membrane</keyword>
<dbReference type="InterPro" id="IPR017475">
    <property type="entry name" value="EPS_sugar_tfrase"/>
</dbReference>
<feature type="region of interest" description="Disordered" evidence="7">
    <location>
        <begin position="1"/>
        <end position="31"/>
    </location>
</feature>
<dbReference type="Pfam" id="PF13727">
    <property type="entry name" value="CoA_binding_3"/>
    <property type="match status" value="1"/>
</dbReference>
<proteinExistence type="inferred from homology"/>
<dbReference type="GO" id="GO:0016020">
    <property type="term" value="C:membrane"/>
    <property type="evidence" value="ECO:0007669"/>
    <property type="project" value="UniProtKB-SubCell"/>
</dbReference>
<evidence type="ECO:0000256" key="1">
    <source>
        <dbReference type="ARBA" id="ARBA00004141"/>
    </source>
</evidence>
<comment type="caution">
    <text evidence="10">The sequence shown here is derived from an EMBL/GenBank/DDBJ whole genome shotgun (WGS) entry which is preliminary data.</text>
</comment>
<feature type="transmembrane region" description="Helical" evidence="8">
    <location>
        <begin position="52"/>
        <end position="76"/>
    </location>
</feature>
<feature type="transmembrane region" description="Helical" evidence="8">
    <location>
        <begin position="155"/>
        <end position="175"/>
    </location>
</feature>
<gene>
    <name evidence="10" type="ORF">F9L07_10310</name>
</gene>
<feature type="domain" description="Bacterial sugar transferase" evidence="9">
    <location>
        <begin position="325"/>
        <end position="512"/>
    </location>
</feature>
<evidence type="ECO:0000256" key="2">
    <source>
        <dbReference type="ARBA" id="ARBA00006464"/>
    </source>
</evidence>
<evidence type="ECO:0000313" key="11">
    <source>
        <dbReference type="Proteomes" id="UP000449906"/>
    </source>
</evidence>
<dbReference type="Gene3D" id="3.40.50.720">
    <property type="entry name" value="NAD(P)-binding Rossmann-like Domain"/>
    <property type="match status" value="1"/>
</dbReference>
<organism evidence="10 11">
    <name type="scientific">Nocardioides simplex</name>
    <name type="common">Arthrobacter simplex</name>
    <dbReference type="NCBI Taxonomy" id="2045"/>
    <lineage>
        <taxon>Bacteria</taxon>
        <taxon>Bacillati</taxon>
        <taxon>Actinomycetota</taxon>
        <taxon>Actinomycetes</taxon>
        <taxon>Propionibacteriales</taxon>
        <taxon>Nocardioidaceae</taxon>
        <taxon>Pimelobacter</taxon>
    </lineage>
</organism>
<keyword evidence="5 8" id="KW-1133">Transmembrane helix</keyword>
<sequence length="518" mass="56852">MPARRDIPPLFSLRSPPRTRPGEGPARDIRGDSMTVVDRAPRHLRALRPRPLPLVPATVLVGDAVLLGLTVVLAVLGREKLTLFTPPAGVRSHLEVAAPLILLGWLLTIGFLGGYRREVLGAGTDEFKRVFQASLLTSGLVGIGCYLAKFTLPRGFFVLAFLIGPMLLLLGRWVARQLLHVLRRRGLLASRVLVAGSVEGSDAMTRVLRRESWLGYAVVGAVVPSGSRVVDETRTGVPVLGDVAELTELVDAHAIDLVLFAPGSVTDAAEMKQVIWALERHRVRVALTPQLDNISHERIAVRPVGGVPLIHVDSPTWTDAGAVGKRVFDVVGAMLLLLALSPLLAVAAASVWLHDRGPVLFSQLRVGRDGRPFRCLKLRTMRVDAEAQVALLMEETAQDALLFKVKDDPRITRPGHWLRRYSVDELPQLLNVLRGDMSLVGPRPQVEREVAMYDGAMTRRLLVRPGMTGLWQVSGRNDLRPDEAMRLDLYYVDNWSMLQDLAILVRTAHAVVGARGAY</sequence>
<dbReference type="PANTHER" id="PTHR30576:SF10">
    <property type="entry name" value="SLL5057 PROTEIN"/>
    <property type="match status" value="1"/>
</dbReference>
<evidence type="ECO:0000256" key="6">
    <source>
        <dbReference type="ARBA" id="ARBA00023136"/>
    </source>
</evidence>
<accession>A0A7J5E1Q3</accession>
<evidence type="ECO:0000256" key="3">
    <source>
        <dbReference type="ARBA" id="ARBA00022679"/>
    </source>
</evidence>
<dbReference type="EMBL" id="WBVM01000001">
    <property type="protein sequence ID" value="KAB2812190.1"/>
    <property type="molecule type" value="Genomic_DNA"/>
</dbReference>
<feature type="transmembrane region" description="Helical" evidence="8">
    <location>
        <begin position="96"/>
        <end position="115"/>
    </location>
</feature>
<evidence type="ECO:0000256" key="7">
    <source>
        <dbReference type="SAM" id="MobiDB-lite"/>
    </source>
</evidence>
<evidence type="ECO:0000259" key="9">
    <source>
        <dbReference type="Pfam" id="PF02397"/>
    </source>
</evidence>
<dbReference type="Proteomes" id="UP000449906">
    <property type="component" value="Unassembled WGS sequence"/>
</dbReference>
<evidence type="ECO:0000256" key="4">
    <source>
        <dbReference type="ARBA" id="ARBA00022692"/>
    </source>
</evidence>
<feature type="transmembrane region" description="Helical" evidence="8">
    <location>
        <begin position="330"/>
        <end position="353"/>
    </location>
</feature>
<evidence type="ECO:0000256" key="8">
    <source>
        <dbReference type="SAM" id="Phobius"/>
    </source>
</evidence>